<dbReference type="InterPro" id="IPR021441">
    <property type="entry name" value="DUF3090"/>
</dbReference>
<keyword evidence="2" id="KW-1185">Reference proteome</keyword>
<protein>
    <submittedName>
        <fullName evidence="1">DUF3090 domain-containing protein</fullName>
    </submittedName>
</protein>
<reference evidence="1 2" key="1">
    <citation type="submission" date="2020-02" db="EMBL/GenBank/DDBJ databases">
        <title>Acidophilic actinobacteria isolated from forest soil.</title>
        <authorList>
            <person name="Golinska P."/>
        </authorList>
    </citation>
    <scope>NUCLEOTIDE SEQUENCE [LARGE SCALE GENOMIC DNA]</scope>
    <source>
        <strain evidence="1 2">NL8</strain>
    </source>
</reference>
<gene>
    <name evidence="1" type="ORF">KGQ19_42930</name>
</gene>
<sequence>MSRELFVYDPPERFVAGTVGLPGHRTFYLQAADAGGRITSVALEKEQVEALAERLDDLLDEVVRRSGGAAPVPAIAPLELADDKPLEQPVFEEFRVAALALAWDGETQRVVIEAMAPMEGEGEPPLGDMEADGPPTMVVRLTGAQARAFTSRAKAVVSAGRPPCPFCSLPLDPEGHVCPRANGYRRRAA</sequence>
<dbReference type="EMBL" id="JAAFYZ010000271">
    <property type="protein sequence ID" value="MBS2553628.1"/>
    <property type="molecule type" value="Genomic_DNA"/>
</dbReference>
<comment type="caution">
    <text evidence="1">The sequence shown here is derived from an EMBL/GenBank/DDBJ whole genome shotgun (WGS) entry which is preliminary data.</text>
</comment>
<dbReference type="Proteomes" id="UP000730482">
    <property type="component" value="Unassembled WGS sequence"/>
</dbReference>
<accession>A0ABS5L5K2</accession>
<evidence type="ECO:0000313" key="1">
    <source>
        <dbReference type="EMBL" id="MBS2553628.1"/>
    </source>
</evidence>
<organism evidence="1 2">
    <name type="scientific">Catenulispora pinistramenti</name>
    <dbReference type="NCBI Taxonomy" id="2705254"/>
    <lineage>
        <taxon>Bacteria</taxon>
        <taxon>Bacillati</taxon>
        <taxon>Actinomycetota</taxon>
        <taxon>Actinomycetes</taxon>
        <taxon>Catenulisporales</taxon>
        <taxon>Catenulisporaceae</taxon>
        <taxon>Catenulispora</taxon>
    </lineage>
</organism>
<evidence type="ECO:0000313" key="2">
    <source>
        <dbReference type="Proteomes" id="UP000730482"/>
    </source>
</evidence>
<proteinExistence type="predicted"/>
<name>A0ABS5L5K2_9ACTN</name>
<dbReference type="NCBIfam" id="TIGR03847">
    <property type="entry name" value="conserved hypothetical protein"/>
    <property type="match status" value="1"/>
</dbReference>
<dbReference type="RefSeq" id="WP_212020371.1">
    <property type="nucleotide sequence ID" value="NZ_JAAFYZ010000271.1"/>
</dbReference>
<dbReference type="Pfam" id="PF11290">
    <property type="entry name" value="DUF3090"/>
    <property type="match status" value="1"/>
</dbReference>